<keyword evidence="3" id="KW-0540">Nuclease</keyword>
<proteinExistence type="inferred from homology"/>
<evidence type="ECO:0000256" key="5">
    <source>
        <dbReference type="ARBA" id="ARBA00022801"/>
    </source>
</evidence>
<evidence type="ECO:0000313" key="7">
    <source>
        <dbReference type="EMBL" id="MVN20774.1"/>
    </source>
</evidence>
<gene>
    <name evidence="7" type="ORF">GO621_04410</name>
</gene>
<dbReference type="SUPFAM" id="SSF143011">
    <property type="entry name" value="RelE-like"/>
    <property type="match status" value="1"/>
</dbReference>
<reference evidence="7 8" key="1">
    <citation type="submission" date="2019-12" db="EMBL/GenBank/DDBJ databases">
        <title>Mucilaginibacter sp. HMF7410 genome sequencing and assembly.</title>
        <authorList>
            <person name="Kang H."/>
            <person name="Cha I."/>
            <person name="Kim H."/>
            <person name="Joh K."/>
        </authorList>
    </citation>
    <scope>NUCLEOTIDE SEQUENCE [LARGE SCALE GENOMIC DNA]</scope>
    <source>
        <strain evidence="7 8">HMF7410</strain>
    </source>
</reference>
<accession>A0A7K1SU02</accession>
<evidence type="ECO:0000256" key="2">
    <source>
        <dbReference type="ARBA" id="ARBA00022649"/>
    </source>
</evidence>
<comment type="caution">
    <text evidence="7">The sequence shown here is derived from an EMBL/GenBank/DDBJ whole genome shotgun (WGS) entry which is preliminary data.</text>
</comment>
<keyword evidence="8" id="KW-1185">Reference proteome</keyword>
<dbReference type="NCBIfam" id="TIGR02116">
    <property type="entry name" value="toxin_Txe_YoeB"/>
    <property type="match status" value="1"/>
</dbReference>
<dbReference type="EMBL" id="WPIK01000003">
    <property type="protein sequence ID" value="MVN20774.1"/>
    <property type="molecule type" value="Genomic_DNA"/>
</dbReference>
<comment type="similarity">
    <text evidence="1">Belongs to the YoeB family.</text>
</comment>
<evidence type="ECO:0000256" key="3">
    <source>
        <dbReference type="ARBA" id="ARBA00022722"/>
    </source>
</evidence>
<dbReference type="GO" id="GO:0004519">
    <property type="term" value="F:endonuclease activity"/>
    <property type="evidence" value="ECO:0007669"/>
    <property type="project" value="UniProtKB-KW"/>
</dbReference>
<name>A0A7K1SU02_9SPHI</name>
<organism evidence="7 8">
    <name type="scientific">Mucilaginibacter arboris</name>
    <dbReference type="NCBI Taxonomy" id="2682090"/>
    <lineage>
        <taxon>Bacteria</taxon>
        <taxon>Pseudomonadati</taxon>
        <taxon>Bacteroidota</taxon>
        <taxon>Sphingobacteriia</taxon>
        <taxon>Sphingobacteriales</taxon>
        <taxon>Sphingobacteriaceae</taxon>
        <taxon>Mucilaginibacter</taxon>
    </lineage>
</organism>
<keyword evidence="5" id="KW-0378">Hydrolase</keyword>
<evidence type="ECO:0000256" key="6">
    <source>
        <dbReference type="ARBA" id="ARBA00030388"/>
    </source>
</evidence>
<evidence type="ECO:0000313" key="8">
    <source>
        <dbReference type="Proteomes" id="UP000462014"/>
    </source>
</evidence>
<dbReference type="InterPro" id="IPR009614">
    <property type="entry name" value="YoeB_toxin"/>
</dbReference>
<evidence type="ECO:0000256" key="1">
    <source>
        <dbReference type="ARBA" id="ARBA00008172"/>
    </source>
</evidence>
<dbReference type="Proteomes" id="UP000462014">
    <property type="component" value="Unassembled WGS sequence"/>
</dbReference>
<dbReference type="PANTHER" id="PTHR38039">
    <property type="entry name" value="TOXIN YOEB"/>
    <property type="match status" value="1"/>
</dbReference>
<dbReference type="AlphaFoldDB" id="A0A7K1SU02"/>
<evidence type="ECO:0000256" key="4">
    <source>
        <dbReference type="ARBA" id="ARBA00022759"/>
    </source>
</evidence>
<dbReference type="Gene3D" id="3.30.2310.20">
    <property type="entry name" value="RelE-like"/>
    <property type="match status" value="1"/>
</dbReference>
<dbReference type="GO" id="GO:0045892">
    <property type="term" value="P:negative regulation of DNA-templated transcription"/>
    <property type="evidence" value="ECO:0007669"/>
    <property type="project" value="TreeGrafter"/>
</dbReference>
<dbReference type="Pfam" id="PF06769">
    <property type="entry name" value="YoeB_toxin"/>
    <property type="match status" value="1"/>
</dbReference>
<dbReference type="GO" id="GO:0006401">
    <property type="term" value="P:RNA catabolic process"/>
    <property type="evidence" value="ECO:0007669"/>
    <property type="project" value="InterPro"/>
</dbReference>
<protein>
    <recommendedName>
        <fullName evidence="6">Putative mRNA interferase YoeB</fullName>
    </recommendedName>
</protein>
<keyword evidence="4" id="KW-0255">Endonuclease</keyword>
<keyword evidence="2" id="KW-1277">Toxin-antitoxin system</keyword>
<sequence length="49" mass="5630">MVVQKKIQKLILAIKESPYTGIGKPEALKYSLSGKSSRRIDEEHRIIYI</sequence>
<dbReference type="InterPro" id="IPR035093">
    <property type="entry name" value="RelE/ParE_toxin_dom_sf"/>
</dbReference>
<dbReference type="GO" id="GO:0016787">
    <property type="term" value="F:hydrolase activity"/>
    <property type="evidence" value="ECO:0007669"/>
    <property type="project" value="UniProtKB-KW"/>
</dbReference>
<dbReference type="PANTHER" id="PTHR38039:SF1">
    <property type="entry name" value="TOXIN YOEB"/>
    <property type="match status" value="1"/>
</dbReference>